<dbReference type="EMBL" id="CP053015">
    <property type="protein sequence ID" value="QJQ33148.1"/>
    <property type="molecule type" value="Genomic_DNA"/>
</dbReference>
<evidence type="ECO:0000313" key="6">
    <source>
        <dbReference type="EMBL" id="QJQ33148.1"/>
    </source>
</evidence>
<accession>A0A6M4AVJ7</accession>
<dbReference type="PROSITE" id="PS00523">
    <property type="entry name" value="SULFATASE_1"/>
    <property type="match status" value="1"/>
</dbReference>
<keyword evidence="3 6" id="KW-0378">Hydrolase</keyword>
<evidence type="ECO:0000259" key="5">
    <source>
        <dbReference type="Pfam" id="PF00884"/>
    </source>
</evidence>
<dbReference type="PANTHER" id="PTHR42693:SF53">
    <property type="entry name" value="ENDO-4-O-SULFATASE"/>
    <property type="match status" value="1"/>
</dbReference>
<dbReference type="Gene3D" id="3.30.1120.10">
    <property type="match status" value="1"/>
</dbReference>
<dbReference type="Gene3D" id="3.40.720.10">
    <property type="entry name" value="Alkaline Phosphatase, subunit A"/>
    <property type="match status" value="1"/>
</dbReference>
<feature type="domain" description="Sulfatase N-terminal" evidence="5">
    <location>
        <begin position="71"/>
        <end position="431"/>
    </location>
</feature>
<gene>
    <name evidence="6" type="ORF">GV829_12460</name>
</gene>
<dbReference type="KEGG" id="slan:GV829_12460"/>
<evidence type="ECO:0000313" key="7">
    <source>
        <dbReference type="Proteomes" id="UP000503018"/>
    </source>
</evidence>
<dbReference type="SUPFAM" id="SSF53649">
    <property type="entry name" value="Alkaline phosphatase-like"/>
    <property type="match status" value="1"/>
</dbReference>
<dbReference type="InterPro" id="IPR017850">
    <property type="entry name" value="Alkaline_phosphatase_core_sf"/>
</dbReference>
<comment type="similarity">
    <text evidence="1">Belongs to the sulfatase family.</text>
</comment>
<dbReference type="Proteomes" id="UP000503018">
    <property type="component" value="Chromosome"/>
</dbReference>
<keyword evidence="2" id="KW-0479">Metal-binding</keyword>
<evidence type="ECO:0000256" key="2">
    <source>
        <dbReference type="ARBA" id="ARBA00022723"/>
    </source>
</evidence>
<evidence type="ECO:0000256" key="3">
    <source>
        <dbReference type="ARBA" id="ARBA00022801"/>
    </source>
</evidence>
<dbReference type="GO" id="GO:0016740">
    <property type="term" value="F:transferase activity"/>
    <property type="evidence" value="ECO:0007669"/>
    <property type="project" value="UniProtKB-KW"/>
</dbReference>
<organism evidence="6 7">
    <name type="scientific">Sphingomonas lacunae</name>
    <dbReference type="NCBI Taxonomy" id="2698828"/>
    <lineage>
        <taxon>Bacteria</taxon>
        <taxon>Pseudomonadati</taxon>
        <taxon>Pseudomonadota</taxon>
        <taxon>Alphaproteobacteria</taxon>
        <taxon>Sphingomonadales</taxon>
        <taxon>Sphingomonadaceae</taxon>
        <taxon>Sphingomonas</taxon>
    </lineage>
</organism>
<evidence type="ECO:0000256" key="4">
    <source>
        <dbReference type="ARBA" id="ARBA00022837"/>
    </source>
</evidence>
<keyword evidence="6" id="KW-0808">Transferase</keyword>
<proteinExistence type="inferred from homology"/>
<dbReference type="InterPro" id="IPR050738">
    <property type="entry name" value="Sulfatase"/>
</dbReference>
<sequence length="559" mass="61095">MKKRWIAAGVLGALVVTGGVLRFAFPQETVAWAAKRGIPGMISNIRDPIADYQDIAWQSGPATPPSGERPPNVVLIVVDDLGYNDLTWNGGGIANGTVPTPNIDALAREGVDFTQGYAGNATCSPSRAAMMTGRYPTRFGFEFTGIPPSFAATVSHGVGNGPVPVVFREDLNHNVIPSQQMGVPSSEITIAESLQARGYHTIHLGKWHLGETDALAPHAQGFDESLGFRAGGSMFLPEDDPNVVNAKLPWDPIDSFLWPNLPYAVQYNNGQRFEPKGHMTDYLTDNAIEAIRANKNRPFFMYLAYNAPHTPLQATREDYDALGHISDPTIRVYAAMIRQLDRRIGDVMKELKAQGLDENTLVIFTSDNGGAWYTGIKESNLPFRGWKASFFEGGIRVPFFVRWPGRIAAGTRAPAPASHVDMFATIAGVTGATMPSDRAMDGVNLLGGIVPGLPAQPRVAPLFWRSGDYRAVRLGDWKLQIGRGSQQAWLYNLADDPTEQRDLSAAEPERVAQMRAMIEAQNRGLPKPLWPGLVEAPVRVDVPLNAPWEAGQDYIIWTN</sequence>
<dbReference type="InterPro" id="IPR000917">
    <property type="entry name" value="Sulfatase_N"/>
</dbReference>
<keyword evidence="7" id="KW-1185">Reference proteome</keyword>
<dbReference type="Pfam" id="PF00884">
    <property type="entry name" value="Sulfatase"/>
    <property type="match status" value="1"/>
</dbReference>
<dbReference type="RefSeq" id="WP_169947130.1">
    <property type="nucleotide sequence ID" value="NZ_CP053015.1"/>
</dbReference>
<keyword evidence="4" id="KW-0106">Calcium</keyword>
<dbReference type="AlphaFoldDB" id="A0A6M4AVJ7"/>
<dbReference type="InterPro" id="IPR024607">
    <property type="entry name" value="Sulfatase_CS"/>
</dbReference>
<name>A0A6M4AVJ7_9SPHN</name>
<dbReference type="GO" id="GO:0004065">
    <property type="term" value="F:arylsulfatase activity"/>
    <property type="evidence" value="ECO:0007669"/>
    <property type="project" value="TreeGrafter"/>
</dbReference>
<dbReference type="GO" id="GO:0046872">
    <property type="term" value="F:metal ion binding"/>
    <property type="evidence" value="ECO:0007669"/>
    <property type="project" value="UniProtKB-KW"/>
</dbReference>
<reference evidence="6 7" key="1">
    <citation type="submission" date="2020-01" db="EMBL/GenBank/DDBJ databases">
        <title>Sphingomonas sp. strain CSW-10.</title>
        <authorList>
            <person name="Chen W.-M."/>
        </authorList>
    </citation>
    <scope>NUCLEOTIDE SEQUENCE [LARGE SCALE GENOMIC DNA]</scope>
    <source>
        <strain evidence="6 7">CSW-10</strain>
    </source>
</reference>
<protein>
    <submittedName>
        <fullName evidence="6">Sulfatase-like hydrolase/transferase</fullName>
    </submittedName>
</protein>
<evidence type="ECO:0000256" key="1">
    <source>
        <dbReference type="ARBA" id="ARBA00008779"/>
    </source>
</evidence>
<dbReference type="PANTHER" id="PTHR42693">
    <property type="entry name" value="ARYLSULFATASE FAMILY MEMBER"/>
    <property type="match status" value="1"/>
</dbReference>